<proteinExistence type="predicted"/>
<dbReference type="OrthoDB" id="3438854at2759"/>
<gene>
    <name evidence="1" type="ORF">OIDMADRAFT_117759</name>
</gene>
<organism evidence="1 2">
    <name type="scientific">Oidiodendron maius (strain Zn)</name>
    <dbReference type="NCBI Taxonomy" id="913774"/>
    <lineage>
        <taxon>Eukaryota</taxon>
        <taxon>Fungi</taxon>
        <taxon>Dikarya</taxon>
        <taxon>Ascomycota</taxon>
        <taxon>Pezizomycotina</taxon>
        <taxon>Leotiomycetes</taxon>
        <taxon>Leotiomycetes incertae sedis</taxon>
        <taxon>Myxotrichaceae</taxon>
        <taxon>Oidiodendron</taxon>
    </lineage>
</organism>
<evidence type="ECO:0000313" key="2">
    <source>
        <dbReference type="Proteomes" id="UP000054321"/>
    </source>
</evidence>
<reference evidence="1 2" key="1">
    <citation type="submission" date="2014-04" db="EMBL/GenBank/DDBJ databases">
        <authorList>
            <consortium name="DOE Joint Genome Institute"/>
            <person name="Kuo A."/>
            <person name="Martino E."/>
            <person name="Perotto S."/>
            <person name="Kohler A."/>
            <person name="Nagy L.G."/>
            <person name="Floudas D."/>
            <person name="Copeland A."/>
            <person name="Barry K.W."/>
            <person name="Cichocki N."/>
            <person name="Veneault-Fourrey C."/>
            <person name="LaButti K."/>
            <person name="Lindquist E.A."/>
            <person name="Lipzen A."/>
            <person name="Lundell T."/>
            <person name="Morin E."/>
            <person name="Murat C."/>
            <person name="Sun H."/>
            <person name="Tunlid A."/>
            <person name="Henrissat B."/>
            <person name="Grigoriev I.V."/>
            <person name="Hibbett D.S."/>
            <person name="Martin F."/>
            <person name="Nordberg H.P."/>
            <person name="Cantor M.N."/>
            <person name="Hua S.X."/>
        </authorList>
    </citation>
    <scope>NUCLEOTIDE SEQUENCE [LARGE SCALE GENOMIC DNA]</scope>
    <source>
        <strain evidence="1 2">Zn</strain>
    </source>
</reference>
<dbReference type="Proteomes" id="UP000054321">
    <property type="component" value="Unassembled WGS sequence"/>
</dbReference>
<name>A0A0C3HNQ9_OIDMZ</name>
<feature type="non-terminal residue" evidence="1">
    <location>
        <position position="1"/>
    </location>
</feature>
<sequence length="100" mass="11963">SEKRRAIKRISIEERHEKKMKDVGILLDSLFETRKHHVTKIQIVEWEKLETLNKRRMELESRILSTMRSMERHTMNICNELSAIFEGRIEEIKGSLSAER</sequence>
<dbReference type="InParanoid" id="A0A0C3HNQ9"/>
<keyword evidence="2" id="KW-1185">Reference proteome</keyword>
<evidence type="ECO:0000313" key="1">
    <source>
        <dbReference type="EMBL" id="KIN03957.1"/>
    </source>
</evidence>
<dbReference type="AlphaFoldDB" id="A0A0C3HNQ9"/>
<reference evidence="2" key="2">
    <citation type="submission" date="2015-01" db="EMBL/GenBank/DDBJ databases">
        <title>Evolutionary Origins and Diversification of the Mycorrhizal Mutualists.</title>
        <authorList>
            <consortium name="DOE Joint Genome Institute"/>
            <consortium name="Mycorrhizal Genomics Consortium"/>
            <person name="Kohler A."/>
            <person name="Kuo A."/>
            <person name="Nagy L.G."/>
            <person name="Floudas D."/>
            <person name="Copeland A."/>
            <person name="Barry K.W."/>
            <person name="Cichocki N."/>
            <person name="Veneault-Fourrey C."/>
            <person name="LaButti K."/>
            <person name="Lindquist E.A."/>
            <person name="Lipzen A."/>
            <person name="Lundell T."/>
            <person name="Morin E."/>
            <person name="Murat C."/>
            <person name="Riley R."/>
            <person name="Ohm R."/>
            <person name="Sun H."/>
            <person name="Tunlid A."/>
            <person name="Henrissat B."/>
            <person name="Grigoriev I.V."/>
            <person name="Hibbett D.S."/>
            <person name="Martin F."/>
        </authorList>
    </citation>
    <scope>NUCLEOTIDE SEQUENCE [LARGE SCALE GENOMIC DNA]</scope>
    <source>
        <strain evidence="2">Zn</strain>
    </source>
</reference>
<dbReference type="EMBL" id="KN832873">
    <property type="protein sequence ID" value="KIN03957.1"/>
    <property type="molecule type" value="Genomic_DNA"/>
</dbReference>
<dbReference type="HOGENOM" id="CLU_2312855_0_0_1"/>
<protein>
    <submittedName>
        <fullName evidence="1">Uncharacterized protein</fullName>
    </submittedName>
</protein>
<accession>A0A0C3HNQ9</accession>